<dbReference type="PANTHER" id="PTHR43784">
    <property type="entry name" value="GDSL-LIKE LIPASE/ACYLHYDROLASE, PUTATIVE (AFU_ORTHOLOGUE AFUA_2G00820)-RELATED"/>
    <property type="match status" value="1"/>
</dbReference>
<proteinExistence type="predicted"/>
<dbReference type="EMBL" id="SOCP01000005">
    <property type="protein sequence ID" value="TDV51934.1"/>
    <property type="molecule type" value="Genomic_DNA"/>
</dbReference>
<dbReference type="Pfam" id="PF13472">
    <property type="entry name" value="Lipase_GDSL_2"/>
    <property type="match status" value="1"/>
</dbReference>
<dbReference type="RefSeq" id="WP_133903358.1">
    <property type="nucleotide sequence ID" value="NZ_SOCP01000005.1"/>
</dbReference>
<dbReference type="Proteomes" id="UP000294927">
    <property type="component" value="Unassembled WGS sequence"/>
</dbReference>
<evidence type="ECO:0000313" key="3">
    <source>
        <dbReference type="Proteomes" id="UP000294927"/>
    </source>
</evidence>
<dbReference type="AlphaFoldDB" id="A0A4R7VQI5"/>
<keyword evidence="3" id="KW-1185">Reference proteome</keyword>
<feature type="domain" description="SGNH hydrolase-type esterase" evidence="1">
    <location>
        <begin position="8"/>
        <end position="179"/>
    </location>
</feature>
<dbReference type="InterPro" id="IPR053140">
    <property type="entry name" value="GDSL_Rv0518-like"/>
</dbReference>
<evidence type="ECO:0000259" key="1">
    <source>
        <dbReference type="Pfam" id="PF13472"/>
    </source>
</evidence>
<dbReference type="InterPro" id="IPR036514">
    <property type="entry name" value="SGNH_hydro_sf"/>
</dbReference>
<sequence>MRYRRYVALGDSCAEGLDDPYPDGTMYRGWTDLTATGLAAVSPRLEYANLAVRGRRLDQILTEQVPIAVAQEPDLVTLFGGGNDLLQGRWQTTARSLDEIVSTMAEVARTVVLFTLPDIARLPGLWRLRPRVERLNDEIVAAGARHGALVLDVREDPYCNDERLYGPDRLHLGALGHQRVAAHLLGLLDVPAEPDWLAPLPPAVRDPLWHKAYAQWSWLRHFVYPAVHSTVRNKLVGRQPGDGFLPKRPELTPVTRFQRPVH</sequence>
<dbReference type="SUPFAM" id="SSF52266">
    <property type="entry name" value="SGNH hydrolase"/>
    <property type="match status" value="1"/>
</dbReference>
<comment type="caution">
    <text evidence="2">The sequence shown here is derived from an EMBL/GenBank/DDBJ whole genome shotgun (WGS) entry which is preliminary data.</text>
</comment>
<name>A0A4R7VQI5_9PSEU</name>
<reference evidence="2 3" key="1">
    <citation type="submission" date="2019-03" db="EMBL/GenBank/DDBJ databases">
        <title>Genomic Encyclopedia of Archaeal and Bacterial Type Strains, Phase II (KMG-II): from individual species to whole genera.</title>
        <authorList>
            <person name="Goeker M."/>
        </authorList>
    </citation>
    <scope>NUCLEOTIDE SEQUENCE [LARGE SCALE GENOMIC DNA]</scope>
    <source>
        <strain evidence="2 3">DSM 45499</strain>
    </source>
</reference>
<dbReference type="Gene3D" id="3.40.50.1110">
    <property type="entry name" value="SGNH hydrolase"/>
    <property type="match status" value="1"/>
</dbReference>
<accession>A0A4R7VQI5</accession>
<evidence type="ECO:0000313" key="2">
    <source>
        <dbReference type="EMBL" id="TDV51934.1"/>
    </source>
</evidence>
<dbReference type="PANTHER" id="PTHR43784:SF2">
    <property type="entry name" value="GDSL-LIKE LIPASE_ACYLHYDROLASE, PUTATIVE (AFU_ORTHOLOGUE AFUA_2G00820)-RELATED"/>
    <property type="match status" value="1"/>
</dbReference>
<gene>
    <name evidence="2" type="ORF">CLV71_10563</name>
</gene>
<dbReference type="InterPro" id="IPR013830">
    <property type="entry name" value="SGNH_hydro"/>
</dbReference>
<organism evidence="2 3">
    <name type="scientific">Actinophytocola oryzae</name>
    <dbReference type="NCBI Taxonomy" id="502181"/>
    <lineage>
        <taxon>Bacteria</taxon>
        <taxon>Bacillati</taxon>
        <taxon>Actinomycetota</taxon>
        <taxon>Actinomycetes</taxon>
        <taxon>Pseudonocardiales</taxon>
        <taxon>Pseudonocardiaceae</taxon>
    </lineage>
</organism>
<dbReference type="OrthoDB" id="3465773at2"/>
<protein>
    <submittedName>
        <fullName evidence="2">Lysophospholipase L1-like esterase</fullName>
    </submittedName>
</protein>
<dbReference type="CDD" id="cd01832">
    <property type="entry name" value="SGNH_hydrolase_like_1"/>
    <property type="match status" value="1"/>
</dbReference>